<evidence type="ECO:0000313" key="2">
    <source>
        <dbReference type="EMBL" id="DAF42362.1"/>
    </source>
</evidence>
<dbReference type="RefSeq" id="YP_010840916.1">
    <property type="nucleotide sequence ID" value="NC_079121.1"/>
</dbReference>
<feature type="compositionally biased region" description="Acidic residues" evidence="1">
    <location>
        <begin position="155"/>
        <end position="186"/>
    </location>
</feature>
<feature type="compositionally biased region" description="Basic residues" evidence="1">
    <location>
        <begin position="119"/>
        <end position="143"/>
    </location>
</feature>
<organism evidence="2">
    <name type="scientific">Lolium perenne virus 1</name>
    <dbReference type="NCBI Taxonomy" id="2793730"/>
    <lineage>
        <taxon>Viruses</taxon>
        <taxon>Riboviria</taxon>
        <taxon>Orthornavirae</taxon>
        <taxon>Negarnaviricota</taxon>
        <taxon>Haploviricotina</taxon>
        <taxon>Monjiviricetes</taxon>
        <taxon>Mononegavirales</taxon>
        <taxon>Rhabdoviridae</taxon>
        <taxon>Betarhabdovirinae</taxon>
        <taxon>Varicosavirus</taxon>
        <taxon>Varicosavirus lolii</taxon>
    </lineage>
</organism>
<feature type="region of interest" description="Disordered" evidence="1">
    <location>
        <begin position="106"/>
        <end position="186"/>
    </location>
</feature>
<feature type="compositionally biased region" description="Basic and acidic residues" evidence="1">
    <location>
        <begin position="144"/>
        <end position="154"/>
    </location>
</feature>
<name>A0A8D9PH20_9RHAB</name>
<sequence>MLNQTRVLSGIILVVRKTRHQTVSNIPRMARKTRLQKEKEEEARRAAMVAEEARLAKEVEDSTPEGKRIRNFTGDRSGLKDHLKGYQAITKDVLIDFRALAMASNADGEIPDSPPPSSGKKKKPRLGREKKKLGSSSKKLRRSAIKEDKKKQLVTEEEADQEEEIDEEKEEEPEEVTVEEATTDDDEDLTLKLQGNMERLPSLIRSDSEDNITALLTNPESQAVEALKKSVPDLTARDVTLFLYGYRLKGDHNVKTMETLLQSMSQCATVLASQNRNIKHTANALTEGVLGAKRTLSVKPEKPPVDKKQRTKMKEEDQEKDLMLDSIESILSYADKTPEDIFTLYDLSISQIYDALKHVIRDIGNQDYTFLDDSNWPHNLYNLFQEKKMEILKNTGPSKVVPKKKKK</sequence>
<evidence type="ECO:0000256" key="1">
    <source>
        <dbReference type="SAM" id="MobiDB-lite"/>
    </source>
</evidence>
<reference evidence="2" key="1">
    <citation type="journal article" date="2021" name="J. Anim. Genet.">
        <title>Illuminating the plant rhabdovirus landscape through metatranscriptomics data.</title>
        <authorList>
            <person name="Bejerman N."/>
            <person name="Dietzgen R.G."/>
            <person name="Debat H."/>
        </authorList>
    </citation>
    <scope>NUCLEOTIDE SEQUENCE</scope>
</reference>
<proteinExistence type="predicted"/>
<dbReference type="KEGG" id="vg:80554627"/>
<dbReference type="GeneID" id="80554627"/>
<feature type="region of interest" description="Disordered" evidence="1">
    <location>
        <begin position="299"/>
        <end position="318"/>
    </location>
</feature>
<dbReference type="EMBL" id="BK014313">
    <property type="protein sequence ID" value="DAF42362.1"/>
    <property type="molecule type" value="Viral_cRNA"/>
</dbReference>
<protein>
    <submittedName>
        <fullName evidence="2">Protein 2</fullName>
    </submittedName>
</protein>
<reference evidence="2" key="2">
    <citation type="journal article" date="2021" name="Viruses">
        <title>Illuminating the Plant Rhabdovirus Landscape through Metatranscriptomics Data.</title>
        <authorList>
            <person name="Bejerman N."/>
            <person name="Dietzgen R.G."/>
            <person name="Debat H."/>
        </authorList>
    </citation>
    <scope>NUCLEOTIDE SEQUENCE</scope>
</reference>
<accession>A0A8D9PH20</accession>